<reference evidence="2" key="1">
    <citation type="submission" date="2016-10" db="EMBL/GenBank/DDBJ databases">
        <authorList>
            <person name="Varghese N."/>
            <person name="Submissions S."/>
        </authorList>
    </citation>
    <scope>NUCLEOTIDE SEQUENCE [LARGE SCALE GENOMIC DNA]</scope>
    <source>
        <strain evidence="2">DSM 3669</strain>
    </source>
</reference>
<accession>A0A1I6E9Z3</accession>
<gene>
    <name evidence="1" type="ORF">SAMN05660706_13215</name>
</gene>
<keyword evidence="2" id="KW-1185">Reference proteome</keyword>
<dbReference type="STRING" id="39060.SAMN05660706_13215"/>
<dbReference type="EMBL" id="FOYM01000032">
    <property type="protein sequence ID" value="SFR14554.1"/>
    <property type="molecule type" value="Genomic_DNA"/>
</dbReference>
<organism evidence="1 2">
    <name type="scientific">Desulfoscipio geothermicus DSM 3669</name>
    <dbReference type="NCBI Taxonomy" id="1121426"/>
    <lineage>
        <taxon>Bacteria</taxon>
        <taxon>Bacillati</taxon>
        <taxon>Bacillota</taxon>
        <taxon>Clostridia</taxon>
        <taxon>Eubacteriales</taxon>
        <taxon>Desulfallaceae</taxon>
        <taxon>Desulfoscipio</taxon>
    </lineage>
</organism>
<sequence length="90" mass="9931">MPGEITLHGVTAPRGMQFTVSGNFRVAPGGKNIIFQPTSITVGQNTLDQQVLDYISYQHPLAWDITKNFPMLSISNLTTDNRKIIISLNS</sequence>
<proteinExistence type="predicted"/>
<name>A0A1I6E9Z3_9FIRM</name>
<evidence type="ECO:0000313" key="2">
    <source>
        <dbReference type="Proteomes" id="UP000199584"/>
    </source>
</evidence>
<dbReference type="AlphaFoldDB" id="A0A1I6E9Z3"/>
<dbReference type="Proteomes" id="UP000199584">
    <property type="component" value="Unassembled WGS sequence"/>
</dbReference>
<protein>
    <submittedName>
        <fullName evidence="1">Uncharacterized protein</fullName>
    </submittedName>
</protein>
<dbReference type="RefSeq" id="WP_092486584.1">
    <property type="nucleotide sequence ID" value="NZ_FOYM01000032.1"/>
</dbReference>
<evidence type="ECO:0000313" key="1">
    <source>
        <dbReference type="EMBL" id="SFR14554.1"/>
    </source>
</evidence>